<dbReference type="EMBL" id="CAXLJM020000032">
    <property type="protein sequence ID" value="CAL8100127.1"/>
    <property type="molecule type" value="Genomic_DNA"/>
</dbReference>
<evidence type="ECO:0000256" key="1">
    <source>
        <dbReference type="SAM" id="MobiDB-lite"/>
    </source>
</evidence>
<name>A0ABP1QKR5_9HEXA</name>
<organism evidence="2 3">
    <name type="scientific">Orchesella dallaii</name>
    <dbReference type="NCBI Taxonomy" id="48710"/>
    <lineage>
        <taxon>Eukaryota</taxon>
        <taxon>Metazoa</taxon>
        <taxon>Ecdysozoa</taxon>
        <taxon>Arthropoda</taxon>
        <taxon>Hexapoda</taxon>
        <taxon>Collembola</taxon>
        <taxon>Entomobryomorpha</taxon>
        <taxon>Entomobryoidea</taxon>
        <taxon>Orchesellidae</taxon>
        <taxon>Orchesellinae</taxon>
        <taxon>Orchesella</taxon>
    </lineage>
</organism>
<keyword evidence="3" id="KW-1185">Reference proteome</keyword>
<evidence type="ECO:0008006" key="4">
    <source>
        <dbReference type="Google" id="ProtNLM"/>
    </source>
</evidence>
<reference evidence="2 3" key="1">
    <citation type="submission" date="2024-08" db="EMBL/GenBank/DDBJ databases">
        <authorList>
            <person name="Cucini C."/>
            <person name="Frati F."/>
        </authorList>
    </citation>
    <scope>NUCLEOTIDE SEQUENCE [LARGE SCALE GENOMIC DNA]</scope>
</reference>
<evidence type="ECO:0000313" key="2">
    <source>
        <dbReference type="EMBL" id="CAL8100127.1"/>
    </source>
</evidence>
<accession>A0ABP1QKR5</accession>
<protein>
    <recommendedName>
        <fullName evidence="4">Defense protein 3</fullName>
    </recommendedName>
</protein>
<gene>
    <name evidence="2" type="ORF">ODALV1_LOCUS10451</name>
</gene>
<feature type="compositionally biased region" description="Low complexity" evidence="1">
    <location>
        <begin position="153"/>
        <end position="166"/>
    </location>
</feature>
<dbReference type="Proteomes" id="UP001642540">
    <property type="component" value="Unassembled WGS sequence"/>
</dbReference>
<proteinExistence type="predicted"/>
<feature type="region of interest" description="Disordered" evidence="1">
    <location>
        <begin position="153"/>
        <end position="180"/>
    </location>
</feature>
<sequence>MGLGITLGVYLKAISPSGSVLLLLLLHFHGGIIATASAAEQKCDKIVSVETVEILSYLGNVTFTAPTSFKGRWTAVIKFTSPFTFIGGWGVGVESYGQKAYAVFKLKNDETLRKGDKIIFQFRVLYGWNKKVPKVLSIKWENRAVCGPPISVTSISPPTLQEMEGSSSEEGEENADTNHESTDVIDAFQQYITTNNVRFLWKEPAKKD</sequence>
<comment type="caution">
    <text evidence="2">The sequence shown here is derived from an EMBL/GenBank/DDBJ whole genome shotgun (WGS) entry which is preliminary data.</text>
</comment>
<evidence type="ECO:0000313" key="3">
    <source>
        <dbReference type="Proteomes" id="UP001642540"/>
    </source>
</evidence>